<dbReference type="EMBL" id="JAQQWE010000009">
    <property type="protein sequence ID" value="KAK7941543.1"/>
    <property type="molecule type" value="Genomic_DNA"/>
</dbReference>
<reference evidence="1 2" key="1">
    <citation type="submission" date="2023-01" db="EMBL/GenBank/DDBJ databases">
        <title>Analysis of 21 Apiospora genomes using comparative genomics revels a genus with tremendous synthesis potential of carbohydrate active enzymes and secondary metabolites.</title>
        <authorList>
            <person name="Sorensen T."/>
        </authorList>
    </citation>
    <scope>NUCLEOTIDE SEQUENCE [LARGE SCALE GENOMIC DNA]</scope>
    <source>
        <strain evidence="1 2">CBS 24483</strain>
    </source>
</reference>
<sequence length="205" mass="22999">MDLYRVLTTRDCTVCGAFFGGFLFLPSATRCCFPCFRTAEELRMLGTATFCKVTDVKMGEARPHIQEATLRTVPGRYVERPKHLIAVKEALEALTAHGVAFQQPPREPEILTAADARRSDALRKRHMACTALPWRGADAAQSESGVFCKGCFRGHVLRGMRERDRAPRERMFSLEGLLAHFTECGDAKAMWAESRNRHTPPPNMV</sequence>
<dbReference type="Proteomes" id="UP001391051">
    <property type="component" value="Unassembled WGS sequence"/>
</dbReference>
<name>A0ABR1PXA4_9PEZI</name>
<comment type="caution">
    <text evidence="1">The sequence shown here is derived from an EMBL/GenBank/DDBJ whole genome shotgun (WGS) entry which is preliminary data.</text>
</comment>
<dbReference type="GeneID" id="92083214"/>
<evidence type="ECO:0000313" key="2">
    <source>
        <dbReference type="Proteomes" id="UP001391051"/>
    </source>
</evidence>
<proteinExistence type="predicted"/>
<evidence type="ECO:0000313" key="1">
    <source>
        <dbReference type="EMBL" id="KAK7941543.1"/>
    </source>
</evidence>
<gene>
    <name evidence="1" type="ORF">PG986_013930</name>
</gene>
<dbReference type="GO" id="GO:0016757">
    <property type="term" value="F:glycosyltransferase activity"/>
    <property type="evidence" value="ECO:0007669"/>
    <property type="project" value="UniProtKB-KW"/>
</dbReference>
<keyword evidence="1" id="KW-0328">Glycosyltransferase</keyword>
<organism evidence="1 2">
    <name type="scientific">Apiospora aurea</name>
    <dbReference type="NCBI Taxonomy" id="335848"/>
    <lineage>
        <taxon>Eukaryota</taxon>
        <taxon>Fungi</taxon>
        <taxon>Dikarya</taxon>
        <taxon>Ascomycota</taxon>
        <taxon>Pezizomycotina</taxon>
        <taxon>Sordariomycetes</taxon>
        <taxon>Xylariomycetidae</taxon>
        <taxon>Amphisphaeriales</taxon>
        <taxon>Apiosporaceae</taxon>
        <taxon>Apiospora</taxon>
    </lineage>
</organism>
<keyword evidence="2" id="KW-1185">Reference proteome</keyword>
<accession>A0ABR1PXA4</accession>
<protein>
    <submittedName>
        <fullName evidence="1">Cryptococcal mannosyltransferase 1 family protein</fullName>
    </submittedName>
</protein>
<keyword evidence="1" id="KW-0808">Transferase</keyword>
<dbReference type="RefSeq" id="XP_066694295.1">
    <property type="nucleotide sequence ID" value="XM_066850152.1"/>
</dbReference>